<proteinExistence type="predicted"/>
<dbReference type="Gene3D" id="3.20.20.100">
    <property type="entry name" value="NADP-dependent oxidoreductase domain"/>
    <property type="match status" value="1"/>
</dbReference>
<dbReference type="PRINTS" id="PR00069">
    <property type="entry name" value="ALDKETRDTASE"/>
</dbReference>
<dbReference type="RefSeq" id="WP_062843255.1">
    <property type="nucleotide sequence ID" value="NZ_JACEIR010000002.1"/>
</dbReference>
<dbReference type="SUPFAM" id="SSF51430">
    <property type="entry name" value="NAD(P)-linked oxidoreductase"/>
    <property type="match status" value="1"/>
</dbReference>
<dbReference type="InterPro" id="IPR050523">
    <property type="entry name" value="AKR_Detox_Biosynth"/>
</dbReference>
<dbReference type="PANTHER" id="PTHR43364">
    <property type="entry name" value="NADH-SPECIFIC METHYLGLYOXAL REDUCTASE-RELATED"/>
    <property type="match status" value="1"/>
</dbReference>
<keyword evidence="4" id="KW-1185">Reference proteome</keyword>
<dbReference type="InterPro" id="IPR023210">
    <property type="entry name" value="NADP_OxRdtase_dom"/>
</dbReference>
<dbReference type="GO" id="GO:0005829">
    <property type="term" value="C:cytosol"/>
    <property type="evidence" value="ECO:0007669"/>
    <property type="project" value="TreeGrafter"/>
</dbReference>
<keyword evidence="1" id="KW-0560">Oxidoreductase</keyword>
<reference evidence="3 4" key="1">
    <citation type="submission" date="2020-12" db="EMBL/GenBank/DDBJ databases">
        <title>WGS of Thermoactinomyces spp.</title>
        <authorList>
            <person name="Cheng K."/>
        </authorList>
    </citation>
    <scope>NUCLEOTIDE SEQUENCE [LARGE SCALE GENOMIC DNA]</scope>
    <source>
        <strain evidence="4">CICC 10671\DSM 43846</strain>
    </source>
</reference>
<dbReference type="GO" id="GO:0016491">
    <property type="term" value="F:oxidoreductase activity"/>
    <property type="evidence" value="ECO:0007669"/>
    <property type="project" value="UniProtKB-KW"/>
</dbReference>
<dbReference type="Pfam" id="PF00248">
    <property type="entry name" value="Aldo_ket_red"/>
    <property type="match status" value="1"/>
</dbReference>
<evidence type="ECO:0000256" key="1">
    <source>
        <dbReference type="ARBA" id="ARBA00023002"/>
    </source>
</evidence>
<dbReference type="InterPro" id="IPR018170">
    <property type="entry name" value="Aldo/ket_reductase_CS"/>
</dbReference>
<gene>
    <name evidence="3" type="ORF">I8U20_07435</name>
</gene>
<accession>A0A8I1A939</accession>
<dbReference type="EMBL" id="JAECVW010000003">
    <property type="protein sequence ID" value="MBH8595160.1"/>
    <property type="molecule type" value="Genomic_DNA"/>
</dbReference>
<dbReference type="InterPro" id="IPR020471">
    <property type="entry name" value="AKR"/>
</dbReference>
<dbReference type="PROSITE" id="PS00062">
    <property type="entry name" value="ALDOKETO_REDUCTASE_2"/>
    <property type="match status" value="1"/>
</dbReference>
<dbReference type="InterPro" id="IPR036812">
    <property type="entry name" value="NAD(P)_OxRdtase_dom_sf"/>
</dbReference>
<sequence>MERKVTIGKTGLTVHPIGLGTNKVGSQAGKEVVQAAIENGINFLDTAYLYGPERSEELIGEVVKESGKRTNVVIATKIGPKFVNNQVVADNTPSFLKQEAEKSLKRLKTDYIDILYIHMPDQDTPKEEAVGALQELKEEGKIRAIGVSNFSLEQLKEANQDRYVDVYQGEYNLLNRQAERTLFPYLREHQISFVPYFPLASGLLTGKYDETSTIQGYRANLPYFQGEAYRESLEKVEKLKAMAKSKGVNTANLALAWCLHRKEVDAIIPGARNPEQMLSNLKTLDVTLTEEDIKQLDAIF</sequence>
<evidence type="ECO:0000259" key="2">
    <source>
        <dbReference type="Pfam" id="PF00248"/>
    </source>
</evidence>
<evidence type="ECO:0000313" key="3">
    <source>
        <dbReference type="EMBL" id="MBH8595160.1"/>
    </source>
</evidence>
<dbReference type="PANTHER" id="PTHR43364:SF4">
    <property type="entry name" value="NAD(P)-LINKED OXIDOREDUCTASE SUPERFAMILY PROTEIN"/>
    <property type="match status" value="1"/>
</dbReference>
<dbReference type="Proteomes" id="UP000633619">
    <property type="component" value="Unassembled WGS sequence"/>
</dbReference>
<feature type="domain" description="NADP-dependent oxidoreductase" evidence="2">
    <location>
        <begin position="16"/>
        <end position="299"/>
    </location>
</feature>
<evidence type="ECO:0000313" key="4">
    <source>
        <dbReference type="Proteomes" id="UP000633619"/>
    </source>
</evidence>
<dbReference type="AlphaFoldDB" id="A0A8I1A939"/>
<name>A0A8I1A939_THEIN</name>
<dbReference type="FunFam" id="3.20.20.100:FF:000004">
    <property type="entry name" value="Oxidoreductase, aldo/keto reductase"/>
    <property type="match status" value="1"/>
</dbReference>
<protein>
    <submittedName>
        <fullName evidence="3">Aldo/keto reductase</fullName>
    </submittedName>
</protein>
<organism evidence="3 4">
    <name type="scientific">Thermoactinomyces intermedius</name>
    <dbReference type="NCBI Taxonomy" id="2024"/>
    <lineage>
        <taxon>Bacteria</taxon>
        <taxon>Bacillati</taxon>
        <taxon>Bacillota</taxon>
        <taxon>Bacilli</taxon>
        <taxon>Bacillales</taxon>
        <taxon>Thermoactinomycetaceae</taxon>
        <taxon>Thermoactinomyces</taxon>
    </lineage>
</organism>
<comment type="caution">
    <text evidence="3">The sequence shown here is derived from an EMBL/GenBank/DDBJ whole genome shotgun (WGS) entry which is preliminary data.</text>
</comment>